<dbReference type="OrthoDB" id="9810154at2"/>
<accession>A0A0A6YBV7</accession>
<dbReference type="AlphaFoldDB" id="A0A0A6YBV7"/>
<dbReference type="PANTHER" id="PTHR47623:SF1">
    <property type="entry name" value="OS09G0287300 PROTEIN"/>
    <property type="match status" value="1"/>
</dbReference>
<name>A0A0A6YBV7_KOCRO</name>
<dbReference type="Pfam" id="PF00300">
    <property type="entry name" value="His_Phos_1"/>
    <property type="match status" value="1"/>
</dbReference>
<dbReference type="SMART" id="SM00855">
    <property type="entry name" value="PGAM"/>
    <property type="match status" value="1"/>
</dbReference>
<dbReference type="InterPro" id="IPR013078">
    <property type="entry name" value="His_Pase_superF_clade-1"/>
</dbReference>
<dbReference type="RefSeq" id="WP_017833923.1">
    <property type="nucleotide sequence ID" value="NZ_JSUH01000010.1"/>
</dbReference>
<comment type="caution">
    <text evidence="1">The sequence shown here is derived from an EMBL/GenBank/DDBJ whole genome shotgun (WGS) entry which is preliminary data.</text>
</comment>
<dbReference type="Proteomes" id="UP000030466">
    <property type="component" value="Unassembled WGS sequence"/>
</dbReference>
<keyword evidence="2" id="KW-1185">Reference proteome</keyword>
<dbReference type="InterPro" id="IPR029033">
    <property type="entry name" value="His_PPase_superfam"/>
</dbReference>
<evidence type="ECO:0000313" key="1">
    <source>
        <dbReference type="EMBL" id="KHD97042.1"/>
    </source>
</evidence>
<evidence type="ECO:0000313" key="2">
    <source>
        <dbReference type="Proteomes" id="UP000030466"/>
    </source>
</evidence>
<dbReference type="PANTHER" id="PTHR47623">
    <property type="entry name" value="OS09G0287300 PROTEIN"/>
    <property type="match status" value="1"/>
</dbReference>
<dbReference type="GeneID" id="64346190"/>
<dbReference type="Gene3D" id="3.40.50.1240">
    <property type="entry name" value="Phosphoglycerate mutase-like"/>
    <property type="match status" value="1"/>
</dbReference>
<proteinExistence type="predicted"/>
<protein>
    <submittedName>
        <fullName evidence="1">Histidine phosphatase</fullName>
    </submittedName>
</protein>
<dbReference type="SUPFAM" id="SSF53254">
    <property type="entry name" value="Phosphoglycerate mutase-like"/>
    <property type="match status" value="1"/>
</dbReference>
<reference evidence="1 2" key="1">
    <citation type="journal article" date="2003" name="Int. J. Syst. Evol. Microbiol.">
        <title>Kocuria polaris sp. nov., an orange-pigmented psychrophilic bacterium isolated from an Antarctic cyanobacterial mat sample.</title>
        <authorList>
            <person name="Reddy G.S."/>
            <person name="Prakash J.S."/>
            <person name="Prabahar V."/>
            <person name="Matsumoto G.I."/>
            <person name="Stackebrandt E."/>
            <person name="Shivaji S."/>
        </authorList>
    </citation>
    <scope>NUCLEOTIDE SEQUENCE [LARGE SCALE GENOMIC DNA]</scope>
    <source>
        <strain evidence="1 2">CMS 76or</strain>
    </source>
</reference>
<dbReference type="EMBL" id="JSUH01000010">
    <property type="protein sequence ID" value="KHD97042.1"/>
    <property type="molecule type" value="Genomic_DNA"/>
</dbReference>
<sequence length="179" mass="19088">MTRHDRKKLVLMRHAEAEHPWGVADHDRPLDRGGAADAAAAGRWLLANGHVPDMILCSSALRARQTCTWVCSELGDLAPTARLDESLYAAQDSRIIAVLNHVPDTVESLLLIGHLPGLRDAALRLATPDSDYDAVMALADGCPTSGLAVLEVPGTWAGLDGADARLVDFTVPRPSAGDR</sequence>
<dbReference type="CDD" id="cd07067">
    <property type="entry name" value="HP_PGM_like"/>
    <property type="match status" value="1"/>
</dbReference>
<gene>
    <name evidence="1" type="ORF">GY22_11565</name>
</gene>
<organism evidence="1 2">
    <name type="scientific">Kocuria rosea subsp. polaris</name>
    <dbReference type="NCBI Taxonomy" id="136273"/>
    <lineage>
        <taxon>Bacteria</taxon>
        <taxon>Bacillati</taxon>
        <taxon>Actinomycetota</taxon>
        <taxon>Actinomycetes</taxon>
        <taxon>Micrococcales</taxon>
        <taxon>Micrococcaceae</taxon>
        <taxon>Kocuria</taxon>
    </lineage>
</organism>